<keyword evidence="5" id="KW-1185">Reference proteome</keyword>
<proteinExistence type="predicted"/>
<gene>
    <name evidence="4" type="ORF">FY528_04635</name>
</gene>
<name>A0A5D6VCH7_9BACT</name>
<feature type="compositionally biased region" description="Low complexity" evidence="2">
    <location>
        <begin position="71"/>
        <end position="102"/>
    </location>
</feature>
<sequence length="251" mass="26900">MDARKPDRVGNIGVKKYYQYCARLASPHRLPPGSYLFTSISMLQSMLRTYRSVFLASLLFCAACGGSTDSATESSSTADASEQATTEEQAPAASATPAAPTPDGEPHLTAGPKKEVYSVGDVAELDSLLIRVNSVSTAPETDFKEKPKAGQEFVVVNITWENGTTQLRDFSTLLQTVVLDAKGKEIPVKPAGSAEGTMQLDRSRAAGMSGTGPIFYEVPAGAKGLKWVFRTLHGMEKNMAEKGRVTFDLGR</sequence>
<dbReference type="InterPro" id="IPR029051">
    <property type="entry name" value="DUF4352"/>
</dbReference>
<feature type="region of interest" description="Disordered" evidence="2">
    <location>
        <begin position="71"/>
        <end position="115"/>
    </location>
</feature>
<dbReference type="Gene3D" id="2.60.40.1240">
    <property type="match status" value="1"/>
</dbReference>
<comment type="caution">
    <text evidence="4">The sequence shown here is derived from an EMBL/GenBank/DDBJ whole genome shotgun (WGS) entry which is preliminary data.</text>
</comment>
<evidence type="ECO:0000259" key="3">
    <source>
        <dbReference type="Pfam" id="PF11611"/>
    </source>
</evidence>
<dbReference type="Proteomes" id="UP000322791">
    <property type="component" value="Unassembled WGS sequence"/>
</dbReference>
<evidence type="ECO:0000256" key="2">
    <source>
        <dbReference type="SAM" id="MobiDB-lite"/>
    </source>
</evidence>
<evidence type="ECO:0000313" key="5">
    <source>
        <dbReference type="Proteomes" id="UP000322791"/>
    </source>
</evidence>
<dbReference type="InterPro" id="IPR029050">
    <property type="entry name" value="Immunoprotect_excell_Ig-like"/>
</dbReference>
<organism evidence="4 5">
    <name type="scientific">Hymenobacter lutimineralis</name>
    <dbReference type="NCBI Taxonomy" id="2606448"/>
    <lineage>
        <taxon>Bacteria</taxon>
        <taxon>Pseudomonadati</taxon>
        <taxon>Bacteroidota</taxon>
        <taxon>Cytophagia</taxon>
        <taxon>Cytophagales</taxon>
        <taxon>Hymenobacteraceae</taxon>
        <taxon>Hymenobacter</taxon>
    </lineage>
</organism>
<dbReference type="AlphaFoldDB" id="A0A5D6VCH7"/>
<reference evidence="4 5" key="1">
    <citation type="submission" date="2019-08" db="EMBL/GenBank/DDBJ databases">
        <authorList>
            <person name="Seo M.-J."/>
        </authorList>
    </citation>
    <scope>NUCLEOTIDE SEQUENCE [LARGE SCALE GENOMIC DNA]</scope>
    <source>
        <strain evidence="4 5">KIGAM108</strain>
    </source>
</reference>
<protein>
    <submittedName>
        <fullName evidence="4">DUF4352 domain-containing protein</fullName>
    </submittedName>
</protein>
<evidence type="ECO:0000313" key="4">
    <source>
        <dbReference type="EMBL" id="TYZ12589.1"/>
    </source>
</evidence>
<keyword evidence="1" id="KW-0732">Signal</keyword>
<feature type="domain" description="DUF4352" evidence="3">
    <location>
        <begin position="117"/>
        <end position="230"/>
    </location>
</feature>
<dbReference type="Pfam" id="PF11611">
    <property type="entry name" value="DUF4352"/>
    <property type="match status" value="1"/>
</dbReference>
<accession>A0A5D6VCH7</accession>
<evidence type="ECO:0000256" key="1">
    <source>
        <dbReference type="ARBA" id="ARBA00022729"/>
    </source>
</evidence>
<dbReference type="EMBL" id="VTHL01000003">
    <property type="protein sequence ID" value="TYZ12589.1"/>
    <property type="molecule type" value="Genomic_DNA"/>
</dbReference>